<dbReference type="PANTHER" id="PTHR11799:SF12">
    <property type="entry name" value="PARAOXONASE-RELATED"/>
    <property type="match status" value="1"/>
</dbReference>
<dbReference type="Proteomes" id="UP001208570">
    <property type="component" value="Unassembled WGS sequence"/>
</dbReference>
<evidence type="ECO:0000313" key="1">
    <source>
        <dbReference type="EMBL" id="KAK2150988.1"/>
    </source>
</evidence>
<keyword evidence="2" id="KW-1185">Reference proteome</keyword>
<name>A0AAD9JE73_9ANNE</name>
<accession>A0AAD9JE73</accession>
<protein>
    <submittedName>
        <fullName evidence="1">Uncharacterized protein</fullName>
    </submittedName>
</protein>
<dbReference type="AlphaFoldDB" id="A0AAD9JE73"/>
<comment type="caution">
    <text evidence="1">The sequence shown here is derived from an EMBL/GenBank/DDBJ whole genome shotgun (WGS) entry which is preliminary data.</text>
</comment>
<proteinExistence type="predicted"/>
<dbReference type="Gene3D" id="2.120.10.30">
    <property type="entry name" value="TolB, C-terminal domain"/>
    <property type="match status" value="1"/>
</dbReference>
<organism evidence="1 2">
    <name type="scientific">Paralvinella palmiformis</name>
    <dbReference type="NCBI Taxonomy" id="53620"/>
    <lineage>
        <taxon>Eukaryota</taxon>
        <taxon>Metazoa</taxon>
        <taxon>Spiralia</taxon>
        <taxon>Lophotrochozoa</taxon>
        <taxon>Annelida</taxon>
        <taxon>Polychaeta</taxon>
        <taxon>Sedentaria</taxon>
        <taxon>Canalipalpata</taxon>
        <taxon>Terebellida</taxon>
        <taxon>Terebelliformia</taxon>
        <taxon>Alvinellidae</taxon>
        <taxon>Paralvinella</taxon>
    </lineage>
</organism>
<sequence length="102" mass="11465">MFQTWPTYTLHDNAVVDENGDIWIAGHSVCYKILMYLEDPKVISPSQVLRLKTKDGLITDMTEPFADDGKLISGSSVALYVKNKLFIGSIYSQTVVCDVEYI</sequence>
<dbReference type="InterPro" id="IPR011042">
    <property type="entry name" value="6-blade_b-propeller_TolB-like"/>
</dbReference>
<dbReference type="EMBL" id="JAODUP010000380">
    <property type="protein sequence ID" value="KAK2150988.1"/>
    <property type="molecule type" value="Genomic_DNA"/>
</dbReference>
<gene>
    <name evidence="1" type="ORF">LSH36_380g02096</name>
</gene>
<dbReference type="InterPro" id="IPR051288">
    <property type="entry name" value="Serum_paraoxonase/arylesterase"/>
</dbReference>
<dbReference type="PANTHER" id="PTHR11799">
    <property type="entry name" value="PARAOXONASE"/>
    <property type="match status" value="1"/>
</dbReference>
<reference evidence="1" key="1">
    <citation type="journal article" date="2023" name="Mol. Biol. Evol.">
        <title>Third-Generation Sequencing Reveals the Adaptive Role of the Epigenome in Three Deep-Sea Polychaetes.</title>
        <authorList>
            <person name="Perez M."/>
            <person name="Aroh O."/>
            <person name="Sun Y."/>
            <person name="Lan Y."/>
            <person name="Juniper S.K."/>
            <person name="Young C.R."/>
            <person name="Angers B."/>
            <person name="Qian P.Y."/>
        </authorList>
    </citation>
    <scope>NUCLEOTIDE SEQUENCE</scope>
    <source>
        <strain evidence="1">P08H-3</strain>
    </source>
</reference>
<evidence type="ECO:0000313" key="2">
    <source>
        <dbReference type="Proteomes" id="UP001208570"/>
    </source>
</evidence>